<dbReference type="Gene3D" id="4.10.410.10">
    <property type="entry name" value="Pancreatic trypsin inhibitor Kunitz domain"/>
    <property type="match status" value="1"/>
</dbReference>
<evidence type="ECO:0000259" key="3">
    <source>
        <dbReference type="PROSITE" id="PS50279"/>
    </source>
</evidence>
<dbReference type="InterPro" id="IPR036880">
    <property type="entry name" value="Kunitz_BPTI_sf"/>
</dbReference>
<evidence type="ECO:0000256" key="2">
    <source>
        <dbReference type="SAM" id="SignalP"/>
    </source>
</evidence>
<feature type="domain" description="BPTI/Kunitz inhibitor" evidence="3">
    <location>
        <begin position="100"/>
        <end position="150"/>
    </location>
</feature>
<protein>
    <submittedName>
        <fullName evidence="6">Eppin-like</fullName>
    </submittedName>
</protein>
<dbReference type="OrthoDB" id="4473401at2759"/>
<name>A0A8B8C936_CRAVI</name>
<dbReference type="InterPro" id="IPR051388">
    <property type="entry name" value="Serpin_venom_toxin"/>
</dbReference>
<evidence type="ECO:0000256" key="1">
    <source>
        <dbReference type="ARBA" id="ARBA00023157"/>
    </source>
</evidence>
<evidence type="ECO:0000313" key="5">
    <source>
        <dbReference type="Proteomes" id="UP000694844"/>
    </source>
</evidence>
<dbReference type="PROSITE" id="PS51390">
    <property type="entry name" value="WAP"/>
    <property type="match status" value="1"/>
</dbReference>
<feature type="chain" id="PRO_5034939460" evidence="2">
    <location>
        <begin position="17"/>
        <end position="157"/>
    </location>
</feature>
<dbReference type="SUPFAM" id="SSF57362">
    <property type="entry name" value="BPTI-like"/>
    <property type="match status" value="1"/>
</dbReference>
<gene>
    <name evidence="6" type="primary">LOC111117424</name>
</gene>
<keyword evidence="1" id="KW-1015">Disulfide bond</keyword>
<sequence length="157" mass="17686">MFYYTVVALTIVVVNAQGQGQPSLPFPSPPCREELRTKPGKCNLEMASACDCPEHETWCDHDGECPGSQKCCKWGCGCRRMCAPPDVTEWPVPGRLTSRCQLPKVVGPCKARKQRFYFNSETRRCERFFYGGCCGNANNFKSYAACRKSCTRASRYK</sequence>
<dbReference type="CDD" id="cd00109">
    <property type="entry name" value="Kunitz-type"/>
    <property type="match status" value="1"/>
</dbReference>
<feature type="signal peptide" evidence="2">
    <location>
        <begin position="1"/>
        <end position="16"/>
    </location>
</feature>
<dbReference type="GO" id="GO:0005576">
    <property type="term" value="C:extracellular region"/>
    <property type="evidence" value="ECO:0007669"/>
    <property type="project" value="InterPro"/>
</dbReference>
<dbReference type="GO" id="GO:0004867">
    <property type="term" value="F:serine-type endopeptidase inhibitor activity"/>
    <property type="evidence" value="ECO:0007669"/>
    <property type="project" value="InterPro"/>
</dbReference>
<dbReference type="Gene3D" id="4.10.75.10">
    <property type="entry name" value="Elafin-like"/>
    <property type="match status" value="1"/>
</dbReference>
<feature type="domain" description="WAP" evidence="4">
    <location>
        <begin position="35"/>
        <end position="86"/>
    </location>
</feature>
<reference evidence="6" key="1">
    <citation type="submission" date="2025-08" db="UniProtKB">
        <authorList>
            <consortium name="RefSeq"/>
        </authorList>
    </citation>
    <scope>IDENTIFICATION</scope>
    <source>
        <tissue evidence="6">Whole sample</tissue>
    </source>
</reference>
<dbReference type="PROSITE" id="PS00280">
    <property type="entry name" value="BPTI_KUNITZ_1"/>
    <property type="match status" value="1"/>
</dbReference>
<dbReference type="InterPro" id="IPR002223">
    <property type="entry name" value="Kunitz_BPTI"/>
</dbReference>
<accession>A0A8B8C936</accession>
<dbReference type="Pfam" id="PF00095">
    <property type="entry name" value="WAP"/>
    <property type="match status" value="1"/>
</dbReference>
<dbReference type="PROSITE" id="PS50279">
    <property type="entry name" value="BPTI_KUNITZ_2"/>
    <property type="match status" value="1"/>
</dbReference>
<evidence type="ECO:0000313" key="6">
    <source>
        <dbReference type="RefSeq" id="XP_022312258.1"/>
    </source>
</evidence>
<dbReference type="GeneID" id="111117424"/>
<dbReference type="AlphaFoldDB" id="A0A8B8C936"/>
<dbReference type="Proteomes" id="UP000694844">
    <property type="component" value="Chromosome 10"/>
</dbReference>
<dbReference type="SMART" id="SM00217">
    <property type="entry name" value="WAP"/>
    <property type="match status" value="1"/>
</dbReference>
<dbReference type="InterPro" id="IPR020901">
    <property type="entry name" value="Prtase_inh_Kunz-CS"/>
</dbReference>
<organism evidence="5 6">
    <name type="scientific">Crassostrea virginica</name>
    <name type="common">Eastern oyster</name>
    <dbReference type="NCBI Taxonomy" id="6565"/>
    <lineage>
        <taxon>Eukaryota</taxon>
        <taxon>Metazoa</taxon>
        <taxon>Spiralia</taxon>
        <taxon>Lophotrochozoa</taxon>
        <taxon>Mollusca</taxon>
        <taxon>Bivalvia</taxon>
        <taxon>Autobranchia</taxon>
        <taxon>Pteriomorphia</taxon>
        <taxon>Ostreida</taxon>
        <taxon>Ostreoidea</taxon>
        <taxon>Ostreidae</taxon>
        <taxon>Crassostrea</taxon>
    </lineage>
</organism>
<keyword evidence="5" id="KW-1185">Reference proteome</keyword>
<dbReference type="FunFam" id="4.10.410.10:FF:000004">
    <property type="entry name" value="Tissue factor pathway inhibitor"/>
    <property type="match status" value="1"/>
</dbReference>
<keyword evidence="2" id="KW-0732">Signal</keyword>
<dbReference type="PRINTS" id="PR00759">
    <property type="entry name" value="BASICPTASE"/>
</dbReference>
<dbReference type="PANTHER" id="PTHR46751:SF1">
    <property type="entry name" value="WAP FOUR-DISULFIDE CORE DOMAIN PROTEIN 6A"/>
    <property type="match status" value="1"/>
</dbReference>
<dbReference type="RefSeq" id="XP_022312258.1">
    <property type="nucleotide sequence ID" value="XM_022456550.1"/>
</dbReference>
<proteinExistence type="predicted"/>
<dbReference type="PANTHER" id="PTHR46751">
    <property type="entry name" value="EPPIN"/>
    <property type="match status" value="1"/>
</dbReference>
<dbReference type="InterPro" id="IPR036645">
    <property type="entry name" value="Elafin-like_sf"/>
</dbReference>
<evidence type="ECO:0000259" key="4">
    <source>
        <dbReference type="PROSITE" id="PS51390"/>
    </source>
</evidence>
<dbReference type="KEGG" id="cvn:111117424"/>
<dbReference type="InterPro" id="IPR008197">
    <property type="entry name" value="WAP_dom"/>
</dbReference>
<dbReference type="SMART" id="SM00131">
    <property type="entry name" value="KU"/>
    <property type="match status" value="1"/>
</dbReference>
<dbReference type="Pfam" id="PF00014">
    <property type="entry name" value="Kunitz_BPTI"/>
    <property type="match status" value="1"/>
</dbReference>